<dbReference type="EMBL" id="JAUIZM010000003">
    <property type="protein sequence ID" value="KAK1392681.1"/>
    <property type="molecule type" value="Genomic_DNA"/>
</dbReference>
<dbReference type="Pfam" id="PF11955">
    <property type="entry name" value="PORR"/>
    <property type="match status" value="1"/>
</dbReference>
<sequence length="137" mass="16241">MTREKTVSFQSFYNLKWDLGLPDDFDRNLIRKYPDCFRVVKGSNGLACLKLLKWDDEFVVSALQRGKENVDLRVFGNGETELRKFKRGKNGLAFTMSFSRGYGAQKKVKAWMDEFQKLPYISPYEEYKKLKKRYVKR</sequence>
<dbReference type="InterPro" id="IPR045040">
    <property type="entry name" value="PORR_fam"/>
</dbReference>
<feature type="domain" description="PORR" evidence="1">
    <location>
        <begin position="1"/>
        <end position="133"/>
    </location>
</feature>
<dbReference type="GO" id="GO:0003723">
    <property type="term" value="F:RNA binding"/>
    <property type="evidence" value="ECO:0007669"/>
    <property type="project" value="InterPro"/>
</dbReference>
<organism evidence="2 3">
    <name type="scientific">Heracleum sosnowskyi</name>
    <dbReference type="NCBI Taxonomy" id="360622"/>
    <lineage>
        <taxon>Eukaryota</taxon>
        <taxon>Viridiplantae</taxon>
        <taxon>Streptophyta</taxon>
        <taxon>Embryophyta</taxon>
        <taxon>Tracheophyta</taxon>
        <taxon>Spermatophyta</taxon>
        <taxon>Magnoliopsida</taxon>
        <taxon>eudicotyledons</taxon>
        <taxon>Gunneridae</taxon>
        <taxon>Pentapetalae</taxon>
        <taxon>asterids</taxon>
        <taxon>campanulids</taxon>
        <taxon>Apiales</taxon>
        <taxon>Apiaceae</taxon>
        <taxon>Apioideae</taxon>
        <taxon>apioid superclade</taxon>
        <taxon>Tordylieae</taxon>
        <taxon>Tordyliinae</taxon>
        <taxon>Heracleum</taxon>
    </lineage>
</organism>
<reference evidence="2" key="1">
    <citation type="submission" date="2023-02" db="EMBL/GenBank/DDBJ databases">
        <title>Genome of toxic invasive species Heracleum sosnowskyi carries increased number of genes despite the absence of recent whole-genome duplications.</title>
        <authorList>
            <person name="Schelkunov M."/>
            <person name="Shtratnikova V."/>
            <person name="Makarenko M."/>
            <person name="Klepikova A."/>
            <person name="Omelchenko D."/>
            <person name="Novikova G."/>
            <person name="Obukhova E."/>
            <person name="Bogdanov V."/>
            <person name="Penin A."/>
            <person name="Logacheva M."/>
        </authorList>
    </citation>
    <scope>NUCLEOTIDE SEQUENCE</scope>
    <source>
        <strain evidence="2">Hsosn_3</strain>
        <tissue evidence="2">Leaf</tissue>
    </source>
</reference>
<evidence type="ECO:0000313" key="3">
    <source>
        <dbReference type="Proteomes" id="UP001237642"/>
    </source>
</evidence>
<dbReference type="AlphaFoldDB" id="A0AAD8IXL6"/>
<dbReference type="InterPro" id="IPR021099">
    <property type="entry name" value="PORR_domain"/>
</dbReference>
<dbReference type="PANTHER" id="PTHR31476">
    <property type="entry name" value="PROTEIN WHAT'S THIS FACTOR 1 HOMOLOG, CHLOROPLASTIC"/>
    <property type="match status" value="1"/>
</dbReference>
<proteinExistence type="predicted"/>
<reference evidence="2" key="2">
    <citation type="submission" date="2023-05" db="EMBL/GenBank/DDBJ databases">
        <authorList>
            <person name="Schelkunov M.I."/>
        </authorList>
    </citation>
    <scope>NUCLEOTIDE SEQUENCE</scope>
    <source>
        <strain evidence="2">Hsosn_3</strain>
        <tissue evidence="2">Leaf</tissue>
    </source>
</reference>
<evidence type="ECO:0000259" key="1">
    <source>
        <dbReference type="Pfam" id="PF11955"/>
    </source>
</evidence>
<gene>
    <name evidence="2" type="ORF">POM88_011737</name>
</gene>
<dbReference type="Proteomes" id="UP001237642">
    <property type="component" value="Unassembled WGS sequence"/>
</dbReference>
<evidence type="ECO:0000313" key="2">
    <source>
        <dbReference type="EMBL" id="KAK1392681.1"/>
    </source>
</evidence>
<accession>A0AAD8IXL6</accession>
<comment type="caution">
    <text evidence="2">The sequence shown here is derived from an EMBL/GenBank/DDBJ whole genome shotgun (WGS) entry which is preliminary data.</text>
</comment>
<protein>
    <recommendedName>
        <fullName evidence="1">PORR domain-containing protein</fullName>
    </recommendedName>
</protein>
<name>A0AAD8IXL6_9APIA</name>
<dbReference type="PANTHER" id="PTHR31476:SF10">
    <property type="entry name" value="OS04G0546100 PROTEIN"/>
    <property type="match status" value="1"/>
</dbReference>
<keyword evidence="3" id="KW-1185">Reference proteome</keyword>